<dbReference type="EMBL" id="JAGTJS010000003">
    <property type="protein sequence ID" value="KAH7271927.1"/>
    <property type="molecule type" value="Genomic_DNA"/>
</dbReference>
<name>A0A9P9RAJ9_FUSSL</name>
<proteinExistence type="predicted"/>
<evidence type="ECO:0000313" key="2">
    <source>
        <dbReference type="Proteomes" id="UP000736672"/>
    </source>
</evidence>
<accession>A0A9P9RAJ9</accession>
<dbReference type="Proteomes" id="UP000736672">
    <property type="component" value="Unassembled WGS sequence"/>
</dbReference>
<comment type="caution">
    <text evidence="1">The sequence shown here is derived from an EMBL/GenBank/DDBJ whole genome shotgun (WGS) entry which is preliminary data.</text>
</comment>
<dbReference type="AlphaFoldDB" id="A0A9P9RAJ9"/>
<keyword evidence="2" id="KW-1185">Reference proteome</keyword>
<reference evidence="1" key="1">
    <citation type="journal article" date="2021" name="Nat. Commun.">
        <title>Genetic determinants of endophytism in the Arabidopsis root mycobiome.</title>
        <authorList>
            <person name="Mesny F."/>
            <person name="Miyauchi S."/>
            <person name="Thiergart T."/>
            <person name="Pickel B."/>
            <person name="Atanasova L."/>
            <person name="Karlsson M."/>
            <person name="Huettel B."/>
            <person name="Barry K.W."/>
            <person name="Haridas S."/>
            <person name="Chen C."/>
            <person name="Bauer D."/>
            <person name="Andreopoulos W."/>
            <person name="Pangilinan J."/>
            <person name="LaButti K."/>
            <person name="Riley R."/>
            <person name="Lipzen A."/>
            <person name="Clum A."/>
            <person name="Drula E."/>
            <person name="Henrissat B."/>
            <person name="Kohler A."/>
            <person name="Grigoriev I.V."/>
            <person name="Martin F.M."/>
            <person name="Hacquard S."/>
        </authorList>
    </citation>
    <scope>NUCLEOTIDE SEQUENCE</scope>
    <source>
        <strain evidence="1">FSSC 5 MPI-SDFR-AT-0091</strain>
    </source>
</reference>
<organism evidence="1 2">
    <name type="scientific">Fusarium solani</name>
    <name type="common">Filamentous fungus</name>
    <dbReference type="NCBI Taxonomy" id="169388"/>
    <lineage>
        <taxon>Eukaryota</taxon>
        <taxon>Fungi</taxon>
        <taxon>Dikarya</taxon>
        <taxon>Ascomycota</taxon>
        <taxon>Pezizomycotina</taxon>
        <taxon>Sordariomycetes</taxon>
        <taxon>Hypocreomycetidae</taxon>
        <taxon>Hypocreales</taxon>
        <taxon>Nectriaceae</taxon>
        <taxon>Fusarium</taxon>
        <taxon>Fusarium solani species complex</taxon>
    </lineage>
</organism>
<gene>
    <name evidence="1" type="ORF">B0J15DRAFT_480451</name>
</gene>
<evidence type="ECO:0000313" key="1">
    <source>
        <dbReference type="EMBL" id="KAH7271927.1"/>
    </source>
</evidence>
<protein>
    <submittedName>
        <fullName evidence="1">Uncharacterized protein</fullName>
    </submittedName>
</protein>
<sequence length="56" mass="6217">MSKPFVNPPLLAMCDKEMSIKMSFSYGPETETALNLLTSRSVSVKALIRMRLRLGG</sequence>